<comment type="caution">
    <text evidence="2">The sequence shown here is derived from an EMBL/GenBank/DDBJ whole genome shotgun (WGS) entry which is preliminary data.</text>
</comment>
<dbReference type="EMBL" id="QGTX01000001">
    <property type="protein sequence ID" value="PWW23029.1"/>
    <property type="molecule type" value="Genomic_DNA"/>
</dbReference>
<proteinExistence type="predicted"/>
<dbReference type="AlphaFoldDB" id="A0A317QIZ1"/>
<feature type="region of interest" description="Disordered" evidence="1">
    <location>
        <begin position="68"/>
        <end position="147"/>
    </location>
</feature>
<evidence type="ECO:0000313" key="2">
    <source>
        <dbReference type="EMBL" id="PWW23029.1"/>
    </source>
</evidence>
<dbReference type="RefSeq" id="WP_170149177.1">
    <property type="nucleotide sequence ID" value="NZ_QGTX01000001.1"/>
</dbReference>
<organism evidence="2 3">
    <name type="scientific">Geodermatophilus normandii</name>
    <dbReference type="NCBI Taxonomy" id="1137989"/>
    <lineage>
        <taxon>Bacteria</taxon>
        <taxon>Bacillati</taxon>
        <taxon>Actinomycetota</taxon>
        <taxon>Actinomycetes</taxon>
        <taxon>Geodermatophilales</taxon>
        <taxon>Geodermatophilaceae</taxon>
        <taxon>Geodermatophilus</taxon>
    </lineage>
</organism>
<evidence type="ECO:0000313" key="3">
    <source>
        <dbReference type="Proteomes" id="UP000246661"/>
    </source>
</evidence>
<accession>A0A317QIZ1</accession>
<name>A0A317QIZ1_9ACTN</name>
<dbReference type="Proteomes" id="UP000246661">
    <property type="component" value="Unassembled WGS sequence"/>
</dbReference>
<evidence type="ECO:0000256" key="1">
    <source>
        <dbReference type="SAM" id="MobiDB-lite"/>
    </source>
</evidence>
<protein>
    <submittedName>
        <fullName evidence="2">Uncharacterized protein</fullName>
    </submittedName>
</protein>
<sequence>MGVALSNRRGARERQLRNVLVGASALAALDLLTALRSRGRRRNPVPSSDARPGATGLVAQLVDVRPALAGEPRKPVVPASVATGSDVRATDALTTGTPTTDALTTGTPTTGTPTTGTPTTGTPTTGTRTTDALPDTPAGAQGGPAVS</sequence>
<gene>
    <name evidence="2" type="ORF">JD79_02194</name>
</gene>
<keyword evidence="3" id="KW-1185">Reference proteome</keyword>
<feature type="compositionally biased region" description="Low complexity" evidence="1">
    <location>
        <begin position="90"/>
        <end position="136"/>
    </location>
</feature>
<reference evidence="3" key="1">
    <citation type="submission" date="2018-05" db="EMBL/GenBank/DDBJ databases">
        <authorList>
            <person name="Klenk H.-P."/>
            <person name="Huntemann M."/>
            <person name="Clum A."/>
            <person name="Pillay M."/>
            <person name="Palaniappan K."/>
            <person name="Varghese N."/>
            <person name="Mikhailova N."/>
            <person name="Stamatis D."/>
            <person name="Reddy T."/>
            <person name="Daum C."/>
            <person name="Shapiro N."/>
            <person name="Ivanova N."/>
            <person name="Kyrpides N."/>
            <person name="Woyke T."/>
        </authorList>
    </citation>
    <scope>NUCLEOTIDE SEQUENCE [LARGE SCALE GENOMIC DNA]</scope>
    <source>
        <strain evidence="3">DSM 45417</strain>
    </source>
</reference>